<protein>
    <submittedName>
        <fullName evidence="1">Uncharacterized protein</fullName>
    </submittedName>
</protein>
<reference evidence="1" key="1">
    <citation type="submission" date="2014-12" db="EMBL/GenBank/DDBJ databases">
        <title>Genome Sequence of Valsa Canker Pathogens Uncovers a Specific Adaption of Colonization on Woody Bark.</title>
        <authorList>
            <person name="Yin Z."/>
            <person name="Liu H."/>
            <person name="Gao X."/>
            <person name="Li Z."/>
            <person name="Song N."/>
            <person name="Ke X."/>
            <person name="Dai Q."/>
            <person name="Wu Y."/>
            <person name="Sun Y."/>
            <person name="Xu J.-R."/>
            <person name="Kang Z.K."/>
            <person name="Wang L."/>
            <person name="Huang L."/>
        </authorList>
    </citation>
    <scope>NUCLEOTIDE SEQUENCE [LARGE SCALE GENOMIC DNA]</scope>
    <source>
        <strain evidence="1">03-8</strain>
    </source>
</reference>
<gene>
    <name evidence="1" type="ORF">VM1G_06153</name>
</gene>
<keyword evidence="2" id="KW-1185">Reference proteome</keyword>
<evidence type="ECO:0000313" key="1">
    <source>
        <dbReference type="EMBL" id="KUI70366.1"/>
    </source>
</evidence>
<dbReference type="Proteomes" id="UP000078559">
    <property type="component" value="Chromosome 6"/>
</dbReference>
<accession>A0A194W1G1</accession>
<name>A0A194W1G1_CYTMA</name>
<dbReference type="EMBL" id="CM003103">
    <property type="protein sequence ID" value="KUI70366.1"/>
    <property type="molecule type" value="Genomic_DNA"/>
</dbReference>
<dbReference type="AlphaFoldDB" id="A0A194W1G1"/>
<evidence type="ECO:0000313" key="2">
    <source>
        <dbReference type="Proteomes" id="UP000078559"/>
    </source>
</evidence>
<proteinExistence type="predicted"/>
<organism evidence="1 2">
    <name type="scientific">Cytospora mali</name>
    <name type="common">Apple Valsa canker fungus</name>
    <name type="synonym">Valsa mali</name>
    <dbReference type="NCBI Taxonomy" id="578113"/>
    <lineage>
        <taxon>Eukaryota</taxon>
        <taxon>Fungi</taxon>
        <taxon>Dikarya</taxon>
        <taxon>Ascomycota</taxon>
        <taxon>Pezizomycotina</taxon>
        <taxon>Sordariomycetes</taxon>
        <taxon>Sordariomycetidae</taxon>
        <taxon>Diaporthales</taxon>
        <taxon>Cytosporaceae</taxon>
        <taxon>Cytospora</taxon>
    </lineage>
</organism>
<sequence>MSWLDWLNGWPPAIDLAGRKGEGKIPFDKDSEVETFDQGYQTIRVKGSERNTRASGPALQDVSWTTSDTLATLKATPRVSWSPNHDDCCGVPVGQYGQH</sequence>